<reference evidence="1" key="1">
    <citation type="journal article" date="2024" name="Int. J. Syst. Evol. Microbiol.">
        <title>Turicibacter faecis sp. nov., isolated from faeces of heart failure mouse model.</title>
        <authorList>
            <person name="Imamura Y."/>
            <person name="Motooka D."/>
            <person name="Nakajima Y."/>
            <person name="Ito S."/>
            <person name="Kitakaze M."/>
            <person name="Iida T."/>
            <person name="Nakamura S."/>
        </authorList>
    </citation>
    <scope>NUCLEOTIDE SEQUENCE</scope>
    <source>
        <strain evidence="1">TC023</strain>
    </source>
</reference>
<keyword evidence="2" id="KW-1185">Reference proteome</keyword>
<organism evidence="1 2">
    <name type="scientific">Turicibacter faecis</name>
    <dbReference type="NCBI Taxonomy" id="2963365"/>
    <lineage>
        <taxon>Bacteria</taxon>
        <taxon>Bacillati</taxon>
        <taxon>Bacillota</taxon>
        <taxon>Erysipelotrichia</taxon>
        <taxon>Erysipelotrichales</taxon>
        <taxon>Turicibacteraceae</taxon>
        <taxon>Turicibacter</taxon>
    </lineage>
</organism>
<accession>A0ABN6ZGL3</accession>
<evidence type="ECO:0000313" key="2">
    <source>
        <dbReference type="Proteomes" id="UP001432099"/>
    </source>
</evidence>
<sequence>MKRGGAVTLGVTCFMIGLLYSLRGQTIKIQSAPIPDSTFLEDQIEQYEESLDDEDHTFVPYSQVVQEGKSVQQNSSTLEKQGNLTDYSNQMRGIGHNNISKAGQDIGNLLKTVVREVLRTTVRFFDRVISES</sequence>
<dbReference type="EMBL" id="AP028127">
    <property type="protein sequence ID" value="BEH91090.1"/>
    <property type="molecule type" value="Genomic_DNA"/>
</dbReference>
<protein>
    <submittedName>
        <fullName evidence="1">Uncharacterized protein</fullName>
    </submittedName>
</protein>
<dbReference type="Proteomes" id="UP001432099">
    <property type="component" value="Chromosome"/>
</dbReference>
<name>A0ABN6ZGL3_9FIRM</name>
<proteinExistence type="predicted"/>
<evidence type="ECO:0000313" key="1">
    <source>
        <dbReference type="EMBL" id="BEH91090.1"/>
    </source>
</evidence>
<dbReference type="RefSeq" id="WP_262950396.1">
    <property type="nucleotide sequence ID" value="NZ_AP028127.1"/>
</dbReference>
<gene>
    <name evidence="1" type="ORF">T23_11920</name>
</gene>